<keyword evidence="3" id="KW-1185">Reference proteome</keyword>
<proteinExistence type="predicted"/>
<sequence length="125" mass="13925">MAPSKDRQRDRSRSRSKLGPSYRGTISTISGGDTNCGLTTFERRRYIPSLGRPHDHLCYSYKKLGLLGSNLIECSSTLFGFTGEQVAIRGMIELKTTFGTRSNTRTILVMFPIVNAWASYNVILG</sequence>
<feature type="non-terminal residue" evidence="2">
    <location>
        <position position="1"/>
    </location>
</feature>
<feature type="compositionally biased region" description="Basic and acidic residues" evidence="1">
    <location>
        <begin position="1"/>
        <end position="13"/>
    </location>
</feature>
<reference evidence="2" key="1">
    <citation type="submission" date="2018-05" db="EMBL/GenBank/DDBJ databases">
        <title>Draft genome of Mucuna pruriens seed.</title>
        <authorList>
            <person name="Nnadi N.E."/>
            <person name="Vos R."/>
            <person name="Hasami M.H."/>
            <person name="Devisetty U.K."/>
            <person name="Aguiy J.C."/>
        </authorList>
    </citation>
    <scope>NUCLEOTIDE SEQUENCE [LARGE SCALE GENOMIC DNA]</scope>
    <source>
        <strain evidence="2">JCA_2017</strain>
    </source>
</reference>
<evidence type="ECO:0000313" key="2">
    <source>
        <dbReference type="EMBL" id="RDX91122.1"/>
    </source>
</evidence>
<comment type="caution">
    <text evidence="2">The sequence shown here is derived from an EMBL/GenBank/DDBJ whole genome shotgun (WGS) entry which is preliminary data.</text>
</comment>
<dbReference type="Proteomes" id="UP000257109">
    <property type="component" value="Unassembled WGS sequence"/>
</dbReference>
<evidence type="ECO:0000313" key="3">
    <source>
        <dbReference type="Proteomes" id="UP000257109"/>
    </source>
</evidence>
<dbReference type="OrthoDB" id="1400091at2759"/>
<organism evidence="2 3">
    <name type="scientific">Mucuna pruriens</name>
    <name type="common">Velvet bean</name>
    <name type="synonym">Dolichos pruriens</name>
    <dbReference type="NCBI Taxonomy" id="157652"/>
    <lineage>
        <taxon>Eukaryota</taxon>
        <taxon>Viridiplantae</taxon>
        <taxon>Streptophyta</taxon>
        <taxon>Embryophyta</taxon>
        <taxon>Tracheophyta</taxon>
        <taxon>Spermatophyta</taxon>
        <taxon>Magnoliopsida</taxon>
        <taxon>eudicotyledons</taxon>
        <taxon>Gunneridae</taxon>
        <taxon>Pentapetalae</taxon>
        <taxon>rosids</taxon>
        <taxon>fabids</taxon>
        <taxon>Fabales</taxon>
        <taxon>Fabaceae</taxon>
        <taxon>Papilionoideae</taxon>
        <taxon>50 kb inversion clade</taxon>
        <taxon>NPAAA clade</taxon>
        <taxon>indigoferoid/millettioid clade</taxon>
        <taxon>Phaseoleae</taxon>
        <taxon>Mucuna</taxon>
    </lineage>
</organism>
<dbReference type="EMBL" id="QJKJ01005200">
    <property type="protein sequence ID" value="RDX91122.1"/>
    <property type="molecule type" value="Genomic_DNA"/>
</dbReference>
<accession>A0A371GKM8</accession>
<feature type="region of interest" description="Disordered" evidence="1">
    <location>
        <begin position="1"/>
        <end position="22"/>
    </location>
</feature>
<dbReference type="AlphaFoldDB" id="A0A371GKM8"/>
<name>A0A371GKM8_MUCPR</name>
<protein>
    <submittedName>
        <fullName evidence="2">Uncharacterized protein</fullName>
    </submittedName>
</protein>
<gene>
    <name evidence="2" type="ORF">CR513_26938</name>
</gene>
<evidence type="ECO:0000256" key="1">
    <source>
        <dbReference type="SAM" id="MobiDB-lite"/>
    </source>
</evidence>